<evidence type="ECO:0000256" key="1">
    <source>
        <dbReference type="SAM" id="MobiDB-lite"/>
    </source>
</evidence>
<feature type="compositionally biased region" description="Polar residues" evidence="1">
    <location>
        <begin position="156"/>
        <end position="166"/>
    </location>
</feature>
<name>A0A3N4HTR3_ASCIM</name>
<evidence type="ECO:0000313" key="2">
    <source>
        <dbReference type="EMBL" id="RPA77245.1"/>
    </source>
</evidence>
<gene>
    <name evidence="2" type="ORF">BJ508DRAFT_378991</name>
</gene>
<keyword evidence="3" id="KW-1185">Reference proteome</keyword>
<sequence length="227" mass="25099">MQGGKYAFVVPQHDLSSLSETEACASPFCIAIIVSNNPISSNITQHPSPGAANFKMGQASRRTHTRISRVSDGESSEHTTTFPTQQKRSSSKEMRKKLEERSAYQRMKQKLSRSGESGTVANRKKQPGSGMVASTNVKSKMAVEGNRSSEKHQTEGSRSPADSNSMPDARGSARMSKKPVEIMPKEQLHRPKDRANPGLDIPSPEEIQSQQNYQAYIAKLWGYEILY</sequence>
<feature type="compositionally biased region" description="Polar residues" evidence="1">
    <location>
        <begin position="78"/>
        <end position="88"/>
    </location>
</feature>
<dbReference type="AlphaFoldDB" id="A0A3N4HTR3"/>
<reference evidence="2 3" key="1">
    <citation type="journal article" date="2018" name="Nat. Ecol. Evol.">
        <title>Pezizomycetes genomes reveal the molecular basis of ectomycorrhizal truffle lifestyle.</title>
        <authorList>
            <person name="Murat C."/>
            <person name="Payen T."/>
            <person name="Noel B."/>
            <person name="Kuo A."/>
            <person name="Morin E."/>
            <person name="Chen J."/>
            <person name="Kohler A."/>
            <person name="Krizsan K."/>
            <person name="Balestrini R."/>
            <person name="Da Silva C."/>
            <person name="Montanini B."/>
            <person name="Hainaut M."/>
            <person name="Levati E."/>
            <person name="Barry K.W."/>
            <person name="Belfiori B."/>
            <person name="Cichocki N."/>
            <person name="Clum A."/>
            <person name="Dockter R.B."/>
            <person name="Fauchery L."/>
            <person name="Guy J."/>
            <person name="Iotti M."/>
            <person name="Le Tacon F."/>
            <person name="Lindquist E.A."/>
            <person name="Lipzen A."/>
            <person name="Malagnac F."/>
            <person name="Mello A."/>
            <person name="Molinier V."/>
            <person name="Miyauchi S."/>
            <person name="Poulain J."/>
            <person name="Riccioni C."/>
            <person name="Rubini A."/>
            <person name="Sitrit Y."/>
            <person name="Splivallo R."/>
            <person name="Traeger S."/>
            <person name="Wang M."/>
            <person name="Zifcakova L."/>
            <person name="Wipf D."/>
            <person name="Zambonelli A."/>
            <person name="Paolocci F."/>
            <person name="Nowrousian M."/>
            <person name="Ottonello S."/>
            <person name="Baldrian P."/>
            <person name="Spatafora J.W."/>
            <person name="Henrissat B."/>
            <person name="Nagy L.G."/>
            <person name="Aury J.M."/>
            <person name="Wincker P."/>
            <person name="Grigoriev I.V."/>
            <person name="Bonfante P."/>
            <person name="Martin F.M."/>
        </authorList>
    </citation>
    <scope>NUCLEOTIDE SEQUENCE [LARGE SCALE GENOMIC DNA]</scope>
    <source>
        <strain evidence="2 3">RN42</strain>
    </source>
</reference>
<feature type="compositionally biased region" description="Basic and acidic residues" evidence="1">
    <location>
        <begin position="178"/>
        <end position="195"/>
    </location>
</feature>
<dbReference type="Proteomes" id="UP000275078">
    <property type="component" value="Unassembled WGS sequence"/>
</dbReference>
<organism evidence="2 3">
    <name type="scientific">Ascobolus immersus RN42</name>
    <dbReference type="NCBI Taxonomy" id="1160509"/>
    <lineage>
        <taxon>Eukaryota</taxon>
        <taxon>Fungi</taxon>
        <taxon>Dikarya</taxon>
        <taxon>Ascomycota</taxon>
        <taxon>Pezizomycotina</taxon>
        <taxon>Pezizomycetes</taxon>
        <taxon>Pezizales</taxon>
        <taxon>Ascobolaceae</taxon>
        <taxon>Ascobolus</taxon>
    </lineage>
</organism>
<accession>A0A3N4HTR3</accession>
<evidence type="ECO:0000313" key="3">
    <source>
        <dbReference type="Proteomes" id="UP000275078"/>
    </source>
</evidence>
<dbReference type="EMBL" id="ML119729">
    <property type="protein sequence ID" value="RPA77245.1"/>
    <property type="molecule type" value="Genomic_DNA"/>
</dbReference>
<proteinExistence type="predicted"/>
<protein>
    <submittedName>
        <fullName evidence="2">Uncharacterized protein</fullName>
    </submittedName>
</protein>
<feature type="region of interest" description="Disordered" evidence="1">
    <location>
        <begin position="44"/>
        <end position="206"/>
    </location>
</feature>
<feature type="compositionally biased region" description="Basic and acidic residues" evidence="1">
    <location>
        <begin position="90"/>
        <end position="103"/>
    </location>
</feature>